<evidence type="ECO:0008006" key="3">
    <source>
        <dbReference type="Google" id="ProtNLM"/>
    </source>
</evidence>
<gene>
    <name evidence="1" type="ORF">J2R98_000217</name>
</gene>
<organism evidence="1 2">
    <name type="scientific">Alkalibacillus filiformis</name>
    <dbReference type="NCBI Taxonomy" id="200990"/>
    <lineage>
        <taxon>Bacteria</taxon>
        <taxon>Bacillati</taxon>
        <taxon>Bacillota</taxon>
        <taxon>Bacilli</taxon>
        <taxon>Bacillales</taxon>
        <taxon>Bacillaceae</taxon>
        <taxon>Alkalibacillus</taxon>
    </lineage>
</organism>
<name>A0ABU0DPP8_9BACI</name>
<accession>A0ABU0DPP8</accession>
<dbReference type="RefSeq" id="WP_307065248.1">
    <property type="nucleotide sequence ID" value="NZ_JAUSUP010000001.1"/>
</dbReference>
<reference evidence="1 2" key="1">
    <citation type="submission" date="2023-07" db="EMBL/GenBank/DDBJ databases">
        <title>Genomic Encyclopedia of Type Strains, Phase IV (KMG-IV): sequencing the most valuable type-strain genomes for metagenomic binning, comparative biology and taxonomic classification.</title>
        <authorList>
            <person name="Goeker M."/>
        </authorList>
    </citation>
    <scope>NUCLEOTIDE SEQUENCE [LARGE SCALE GENOMIC DNA]</scope>
    <source>
        <strain evidence="1 2">DSM 15448</strain>
    </source>
</reference>
<comment type="caution">
    <text evidence="1">The sequence shown here is derived from an EMBL/GenBank/DDBJ whole genome shotgun (WGS) entry which is preliminary data.</text>
</comment>
<evidence type="ECO:0000313" key="2">
    <source>
        <dbReference type="Proteomes" id="UP001236723"/>
    </source>
</evidence>
<dbReference type="InterPro" id="IPR021247">
    <property type="entry name" value="DUF2785"/>
</dbReference>
<keyword evidence="2" id="KW-1185">Reference proteome</keyword>
<proteinExistence type="predicted"/>
<sequence length="276" mass="32282">MTLKLELRELKDPVLLPDLNDLLGRMLQNIGSVDPELRDTLIYNKFGKLILGNHLSTQQVEHILSVCLDNLFWKIGERSSDSVFTRSFSALVIALILNYNRQKQIISDQLIHHSVNSSIKYLKLEKDTRGYVTGKGWAHSIAHGADLLTEAIKHPHFNQALSSQCLEAIKLCIFKENTTNTPYIDDEEERLVFIMEALKEKGITEQKVYTWVLEIEQQLDDIFQNEGHSLNFFWKRNQVVNFLRSYYFRLLYNNEWEQLQTNIVTVLRKLHKDLYD</sequence>
<evidence type="ECO:0000313" key="1">
    <source>
        <dbReference type="EMBL" id="MDQ0350414.1"/>
    </source>
</evidence>
<dbReference type="Proteomes" id="UP001236723">
    <property type="component" value="Unassembled WGS sequence"/>
</dbReference>
<dbReference type="EMBL" id="JAUSUP010000001">
    <property type="protein sequence ID" value="MDQ0350414.1"/>
    <property type="molecule type" value="Genomic_DNA"/>
</dbReference>
<dbReference type="Pfam" id="PF10978">
    <property type="entry name" value="DUF2785"/>
    <property type="match status" value="1"/>
</dbReference>
<protein>
    <recommendedName>
        <fullName evidence="3">DUF2785 domain-containing protein</fullName>
    </recommendedName>
</protein>